<evidence type="ECO:0000313" key="5">
    <source>
        <dbReference type="EMBL" id="HIU39214.1"/>
    </source>
</evidence>
<dbReference type="InterPro" id="IPR003697">
    <property type="entry name" value="Maf-like"/>
</dbReference>
<dbReference type="GO" id="GO:0009117">
    <property type="term" value="P:nucleotide metabolic process"/>
    <property type="evidence" value="ECO:0007669"/>
    <property type="project" value="UniProtKB-KW"/>
</dbReference>
<gene>
    <name evidence="5" type="primary">maf</name>
    <name evidence="5" type="ORF">IAD18_06075</name>
</gene>
<dbReference type="InterPro" id="IPR029001">
    <property type="entry name" value="ITPase-like_fam"/>
</dbReference>
<sequence>MLSNLSGYDIILASGSPRRKELLAGLGLKFRTFCLPNIDESYPHDLHAEKVARYVAEKKADAYKQIISENELYITADTIVVCQDKVLGKPSNRQAAIEMLKQLSGREHKVVTGVSIVSQNRHVSFSVETEVKFCDLTADEIAFYVDTYKPFDKAGAYGVQEWIGYIGVENISGSYFNVMGLPVQRLYQELKKW</sequence>
<dbReference type="PIRSF" id="PIRSF006305">
    <property type="entry name" value="Maf"/>
    <property type="match status" value="1"/>
</dbReference>
<feature type="site" description="Important for substrate specificity" evidence="4">
    <location>
        <position position="160"/>
    </location>
</feature>
<dbReference type="Pfam" id="PF02545">
    <property type="entry name" value="Maf"/>
    <property type="match status" value="1"/>
</dbReference>
<comment type="subcellular location">
    <subcellularLocation>
        <location evidence="4">Cytoplasm</location>
    </subcellularLocation>
</comment>
<evidence type="ECO:0000256" key="2">
    <source>
        <dbReference type="ARBA" id="ARBA00022801"/>
    </source>
</evidence>
<accession>A0A9D1ING1</accession>
<dbReference type="CDD" id="cd00555">
    <property type="entry name" value="Maf"/>
    <property type="match status" value="1"/>
</dbReference>
<dbReference type="AlphaFoldDB" id="A0A9D1ING1"/>
<dbReference type="GO" id="GO:0047429">
    <property type="term" value="F:nucleoside triphosphate diphosphatase activity"/>
    <property type="evidence" value="ECO:0007669"/>
    <property type="project" value="UniProtKB-EC"/>
</dbReference>
<comment type="catalytic activity">
    <reaction evidence="4">
        <text>UTP + H2O = UMP + diphosphate + H(+)</text>
        <dbReference type="Rhea" id="RHEA:29395"/>
        <dbReference type="ChEBI" id="CHEBI:15377"/>
        <dbReference type="ChEBI" id="CHEBI:15378"/>
        <dbReference type="ChEBI" id="CHEBI:33019"/>
        <dbReference type="ChEBI" id="CHEBI:46398"/>
        <dbReference type="ChEBI" id="CHEBI:57865"/>
        <dbReference type="EC" id="3.6.1.9"/>
    </reaction>
</comment>
<keyword evidence="4" id="KW-0963">Cytoplasm</keyword>
<reference evidence="5" key="2">
    <citation type="journal article" date="2021" name="PeerJ">
        <title>Extensive microbial diversity within the chicken gut microbiome revealed by metagenomics and culture.</title>
        <authorList>
            <person name="Gilroy R."/>
            <person name="Ravi A."/>
            <person name="Getino M."/>
            <person name="Pursley I."/>
            <person name="Horton D.L."/>
            <person name="Alikhan N.F."/>
            <person name="Baker D."/>
            <person name="Gharbi K."/>
            <person name="Hall N."/>
            <person name="Watson M."/>
            <person name="Adriaenssens E.M."/>
            <person name="Foster-Nyarko E."/>
            <person name="Jarju S."/>
            <person name="Secka A."/>
            <person name="Antonio M."/>
            <person name="Oren A."/>
            <person name="Chaudhuri R.R."/>
            <person name="La Ragione R."/>
            <person name="Hildebrand F."/>
            <person name="Pallen M.J."/>
        </authorList>
    </citation>
    <scope>NUCLEOTIDE SEQUENCE</scope>
    <source>
        <strain evidence="5">17073</strain>
    </source>
</reference>
<dbReference type="PANTHER" id="PTHR43213">
    <property type="entry name" value="BIFUNCTIONAL DTTP/UTP PYROPHOSPHATASE/METHYLTRANSFERASE PROTEIN-RELATED"/>
    <property type="match status" value="1"/>
</dbReference>
<proteinExistence type="inferred from homology"/>
<dbReference type="EC" id="3.6.1.9" evidence="4"/>
<dbReference type="EMBL" id="DVMS01000172">
    <property type="protein sequence ID" value="HIU39214.1"/>
    <property type="molecule type" value="Genomic_DNA"/>
</dbReference>
<dbReference type="PANTHER" id="PTHR43213:SF5">
    <property type="entry name" value="BIFUNCTIONAL DTTP_UTP PYROPHOSPHATASE_METHYLTRANSFERASE PROTEIN-RELATED"/>
    <property type="match status" value="1"/>
</dbReference>
<dbReference type="HAMAP" id="MF_00528">
    <property type="entry name" value="Maf"/>
    <property type="match status" value="1"/>
</dbReference>
<evidence type="ECO:0000313" key="6">
    <source>
        <dbReference type="Proteomes" id="UP000824076"/>
    </source>
</evidence>
<feature type="site" description="Important for substrate specificity" evidence="4">
    <location>
        <position position="78"/>
    </location>
</feature>
<evidence type="ECO:0000256" key="4">
    <source>
        <dbReference type="HAMAP-Rule" id="MF_00528"/>
    </source>
</evidence>
<evidence type="ECO:0000256" key="3">
    <source>
        <dbReference type="ARBA" id="ARBA00023080"/>
    </source>
</evidence>
<organism evidence="5 6">
    <name type="scientific">Candidatus Limisoma intestinavium</name>
    <dbReference type="NCBI Taxonomy" id="2840856"/>
    <lineage>
        <taxon>Bacteria</taxon>
        <taxon>Pseudomonadati</taxon>
        <taxon>Bacteroidota</taxon>
        <taxon>Bacteroidia</taxon>
        <taxon>Bacteroidales</taxon>
        <taxon>Candidatus Limisoma</taxon>
    </lineage>
</organism>
<reference evidence="5" key="1">
    <citation type="submission" date="2020-10" db="EMBL/GenBank/DDBJ databases">
        <authorList>
            <person name="Gilroy R."/>
        </authorList>
    </citation>
    <scope>NUCLEOTIDE SEQUENCE</scope>
    <source>
        <strain evidence="5">17073</strain>
    </source>
</reference>
<comment type="caution">
    <text evidence="4">Lacks conserved residue(s) required for the propagation of feature annotation.</text>
</comment>
<dbReference type="SUPFAM" id="SSF52972">
    <property type="entry name" value="ITPase-like"/>
    <property type="match status" value="1"/>
</dbReference>
<name>A0A9D1ING1_9BACT</name>
<protein>
    <recommendedName>
        <fullName evidence="4">dTTP/UTP pyrophosphatase</fullName>
        <shortName evidence="4">dTTPase/UTPase</shortName>
        <ecNumber evidence="4">3.6.1.9</ecNumber>
    </recommendedName>
    <alternativeName>
        <fullName evidence="4">Nucleoside triphosphate pyrophosphatase</fullName>
    </alternativeName>
    <alternativeName>
        <fullName evidence="4">Nucleotide pyrophosphatase</fullName>
        <shortName evidence="4">Nucleotide PPase</shortName>
    </alternativeName>
</protein>
<comment type="catalytic activity">
    <reaction evidence="4">
        <text>dTTP + H2O = dTMP + diphosphate + H(+)</text>
        <dbReference type="Rhea" id="RHEA:28534"/>
        <dbReference type="ChEBI" id="CHEBI:15377"/>
        <dbReference type="ChEBI" id="CHEBI:15378"/>
        <dbReference type="ChEBI" id="CHEBI:33019"/>
        <dbReference type="ChEBI" id="CHEBI:37568"/>
        <dbReference type="ChEBI" id="CHEBI:63528"/>
        <dbReference type="EC" id="3.6.1.9"/>
    </reaction>
</comment>
<dbReference type="Gene3D" id="3.90.950.10">
    <property type="match status" value="1"/>
</dbReference>
<comment type="cofactor">
    <cofactor evidence="1 4">
        <name>a divalent metal cation</name>
        <dbReference type="ChEBI" id="CHEBI:60240"/>
    </cofactor>
</comment>
<feature type="site" description="Important for substrate specificity" evidence="4">
    <location>
        <position position="18"/>
    </location>
</feature>
<comment type="similarity">
    <text evidence="4">Belongs to the Maf family. YhdE subfamily.</text>
</comment>
<dbReference type="GO" id="GO:0005737">
    <property type="term" value="C:cytoplasm"/>
    <property type="evidence" value="ECO:0007669"/>
    <property type="project" value="UniProtKB-SubCell"/>
</dbReference>
<evidence type="ECO:0000256" key="1">
    <source>
        <dbReference type="ARBA" id="ARBA00001968"/>
    </source>
</evidence>
<keyword evidence="2 4" id="KW-0378">Hydrolase</keyword>
<keyword evidence="3 4" id="KW-0546">Nucleotide metabolism</keyword>
<dbReference type="NCBIfam" id="TIGR00172">
    <property type="entry name" value="maf"/>
    <property type="match status" value="1"/>
</dbReference>
<feature type="active site" description="Proton acceptor" evidence="4">
    <location>
        <position position="77"/>
    </location>
</feature>
<comment type="caution">
    <text evidence="5">The sequence shown here is derived from an EMBL/GenBank/DDBJ whole genome shotgun (WGS) entry which is preliminary data.</text>
</comment>
<comment type="function">
    <text evidence="4">Nucleoside triphosphate pyrophosphatase that hydrolyzes dTTP and UTP. May have a dual role in cell division arrest and in preventing the incorporation of modified nucleotides into cellular nucleic acids.</text>
</comment>
<dbReference type="Proteomes" id="UP000824076">
    <property type="component" value="Unassembled WGS sequence"/>
</dbReference>